<dbReference type="InterPro" id="IPR029044">
    <property type="entry name" value="Nucleotide-diphossugar_trans"/>
</dbReference>
<gene>
    <name evidence="6" type="ORF">GIB67_023090</name>
</gene>
<comment type="caution">
    <text evidence="6">The sequence shown here is derived from an EMBL/GenBank/DDBJ whole genome shotgun (WGS) entry which is preliminary data.</text>
</comment>
<dbReference type="OrthoDB" id="411524at2759"/>
<evidence type="ECO:0000256" key="4">
    <source>
        <dbReference type="RuleBase" id="RU362027"/>
    </source>
</evidence>
<dbReference type="EMBL" id="JACGCM010001753">
    <property type="protein sequence ID" value="KAF6150135.1"/>
    <property type="molecule type" value="Genomic_DNA"/>
</dbReference>
<evidence type="ECO:0000256" key="5">
    <source>
        <dbReference type="SAM" id="MobiDB-lite"/>
    </source>
</evidence>
<dbReference type="Proteomes" id="UP000541444">
    <property type="component" value="Unassembled WGS sequence"/>
</dbReference>
<keyword evidence="4" id="KW-0961">Cell wall biogenesis/degradation</keyword>
<dbReference type="AlphaFoldDB" id="A0A7J7M5I7"/>
<dbReference type="GO" id="GO:0000139">
    <property type="term" value="C:Golgi membrane"/>
    <property type="evidence" value="ECO:0007669"/>
    <property type="project" value="UniProtKB-SubCell"/>
</dbReference>
<comment type="similarity">
    <text evidence="2 4">Belongs to the glycosyltransferase 8 family.</text>
</comment>
<keyword evidence="7" id="KW-1185">Reference proteome</keyword>
<dbReference type="GO" id="GO:0047262">
    <property type="term" value="F:polygalacturonate 4-alpha-galacturonosyltransferase activity"/>
    <property type="evidence" value="ECO:0007669"/>
    <property type="project" value="InterPro"/>
</dbReference>
<keyword evidence="3 4" id="KW-0328">Glycosyltransferase</keyword>
<dbReference type="Pfam" id="PF25557">
    <property type="entry name" value="GAUT_1"/>
    <property type="match status" value="1"/>
</dbReference>
<keyword evidence="4" id="KW-0812">Transmembrane</keyword>
<evidence type="ECO:0000256" key="2">
    <source>
        <dbReference type="ARBA" id="ARBA00006351"/>
    </source>
</evidence>
<dbReference type="PANTHER" id="PTHR32116">
    <property type="entry name" value="GALACTURONOSYLTRANSFERASE 4-RELATED"/>
    <property type="match status" value="1"/>
</dbReference>
<proteinExistence type="inferred from homology"/>
<comment type="subcellular location">
    <subcellularLocation>
        <location evidence="4">Golgi apparatus membrane</location>
        <topology evidence="4">Single-pass type II membrane protein</topology>
    </subcellularLocation>
</comment>
<keyword evidence="4" id="KW-1133">Transmembrane helix</keyword>
<feature type="transmembrane region" description="Helical" evidence="4">
    <location>
        <begin position="20"/>
        <end position="41"/>
    </location>
</feature>
<protein>
    <recommendedName>
        <fullName evidence="4">Hexosyltransferase</fullName>
        <ecNumber evidence="4">2.4.1.-</ecNumber>
    </recommendedName>
</protein>
<evidence type="ECO:0000313" key="7">
    <source>
        <dbReference type="Proteomes" id="UP000541444"/>
    </source>
</evidence>
<dbReference type="InterPro" id="IPR002495">
    <property type="entry name" value="Glyco_trans_8"/>
</dbReference>
<comment type="pathway">
    <text evidence="1 4">Glycan metabolism; pectin biosynthesis.</text>
</comment>
<dbReference type="GO" id="GO:0045489">
    <property type="term" value="P:pectin biosynthetic process"/>
    <property type="evidence" value="ECO:0007669"/>
    <property type="project" value="UniProtKB-UniPathway"/>
</dbReference>
<dbReference type="EC" id="2.4.1.-" evidence="4"/>
<dbReference type="SUPFAM" id="SSF53448">
    <property type="entry name" value="Nucleotide-diphospho-sugar transferases"/>
    <property type="match status" value="1"/>
</dbReference>
<accession>A0A7J7M5I7</accession>
<dbReference type="GO" id="GO:0071555">
    <property type="term" value="P:cell wall organization"/>
    <property type="evidence" value="ECO:0007669"/>
    <property type="project" value="UniProtKB-KW"/>
</dbReference>
<dbReference type="InterPro" id="IPR029993">
    <property type="entry name" value="GAUT"/>
</dbReference>
<keyword evidence="4" id="KW-0333">Golgi apparatus</keyword>
<reference evidence="6 7" key="1">
    <citation type="journal article" date="2020" name="IScience">
        <title>Genome Sequencing of the Endangered Kingdonia uniflora (Circaeasteraceae, Ranunculales) Reveals Potential Mechanisms of Evolutionary Specialization.</title>
        <authorList>
            <person name="Sun Y."/>
            <person name="Deng T."/>
            <person name="Zhang A."/>
            <person name="Moore M.J."/>
            <person name="Landis J.B."/>
            <person name="Lin N."/>
            <person name="Zhang H."/>
            <person name="Zhang X."/>
            <person name="Huang J."/>
            <person name="Zhang X."/>
            <person name="Sun H."/>
            <person name="Wang H."/>
        </authorList>
    </citation>
    <scope>NUCLEOTIDE SEQUENCE [LARGE SCALE GENOMIC DNA]</scope>
    <source>
        <strain evidence="6">TB1705</strain>
        <tissue evidence="6">Leaf</tissue>
    </source>
</reference>
<keyword evidence="3 4" id="KW-0808">Transferase</keyword>
<dbReference type="Gene3D" id="3.90.550.10">
    <property type="entry name" value="Spore Coat Polysaccharide Biosynthesis Protein SpsA, Chain A"/>
    <property type="match status" value="1"/>
</dbReference>
<feature type="region of interest" description="Disordered" evidence="5">
    <location>
        <begin position="50"/>
        <end position="80"/>
    </location>
</feature>
<evidence type="ECO:0000256" key="1">
    <source>
        <dbReference type="ARBA" id="ARBA00004877"/>
    </source>
</evidence>
<organism evidence="6 7">
    <name type="scientific">Kingdonia uniflora</name>
    <dbReference type="NCBI Taxonomy" id="39325"/>
    <lineage>
        <taxon>Eukaryota</taxon>
        <taxon>Viridiplantae</taxon>
        <taxon>Streptophyta</taxon>
        <taxon>Embryophyta</taxon>
        <taxon>Tracheophyta</taxon>
        <taxon>Spermatophyta</taxon>
        <taxon>Magnoliopsida</taxon>
        <taxon>Ranunculales</taxon>
        <taxon>Circaeasteraceae</taxon>
        <taxon>Kingdonia</taxon>
    </lineage>
</organism>
<dbReference type="Pfam" id="PF01501">
    <property type="entry name" value="Glyco_transf_8"/>
    <property type="match status" value="1"/>
</dbReference>
<name>A0A7J7M5I7_9MAGN</name>
<sequence length="631" mass="71625">MKGGVSSYSFSVKRGWRGLVFAVLGLVILSMLVPLVFLLGLHNGFHSSSGFGSEDRTSSSTPNAFKSYDPVDQNNHSQTVESEHLDNLIKILEPSLTKDVAEHIAKGAANDIVNQDPMLVTVESEKGRPALSDAVPQPNHDTKKYDGDSTAKAFESMKVVTGDELRKSCQLEFGSYCLWLKEHKEEMKDATVKKMKDKLFVARAYFPTIAKLPTQDKLSRDMKQNIQEFERILSESTTDVDLPPHMQKRLEKMEAVIAKAKTFPVDCNNVDKKLRQILDLTEDEAHFHMKQSAFLYQLAVQTIPKSHHCLSMRLTVEYFRSHSSLDTELLPLKKFINPELHHYVLISNNILASSVVINSTVMHSKESGNLVFHVLTDRQNYFAMKLWFFRHSYKEATIHLLNVEDLNLQIFGIENPPYLTFAEEFRVSLHSSTDKPLRTEYISVFGHTHYLLSEIFQNLTKVIVLDEDIVVQQDLTPLWSLGMEGKVLGAVQFCAVKLGQLKSYLGEESFDNNSCTWMSGLNIVDLVKWRERNLTEIYRRLQLKGSTRVGALPATLLTFHDMVYALDGSWALSGLGHDYGIGTQAIKKAAVLHYNGKMKPWLELGISKYKVYWKKFLTRGDQFMAECNVNS</sequence>
<keyword evidence="4" id="KW-0472">Membrane</keyword>
<dbReference type="CDD" id="cd06429">
    <property type="entry name" value="GT8_like_1"/>
    <property type="match status" value="1"/>
</dbReference>
<dbReference type="PANTHER" id="PTHR32116:SF12">
    <property type="entry name" value="GALACTURONOSYLTRANSFERASE 7-RELATED"/>
    <property type="match status" value="1"/>
</dbReference>
<evidence type="ECO:0000313" key="6">
    <source>
        <dbReference type="EMBL" id="KAF6150135.1"/>
    </source>
</evidence>
<evidence type="ECO:0000256" key="3">
    <source>
        <dbReference type="ARBA" id="ARBA00022676"/>
    </source>
</evidence>
<dbReference type="UniPathway" id="UPA00845"/>